<evidence type="ECO:0000256" key="5">
    <source>
        <dbReference type="ARBA" id="ARBA00022729"/>
    </source>
</evidence>
<dbReference type="PANTHER" id="PTHR31884">
    <property type="entry name" value="POLYGALACTURONASE"/>
    <property type="match status" value="1"/>
</dbReference>
<dbReference type="EC" id="3.2.1.15" evidence="3"/>
<evidence type="ECO:0000256" key="7">
    <source>
        <dbReference type="ARBA" id="ARBA00022801"/>
    </source>
</evidence>
<organism evidence="15">
    <name type="scientific">Leptinotarsa decemlineata</name>
    <name type="common">Colorado potato beetle</name>
    <name type="synonym">Doryphora decemlineata</name>
    <dbReference type="NCBI Taxonomy" id="7539"/>
    <lineage>
        <taxon>Eukaryota</taxon>
        <taxon>Metazoa</taxon>
        <taxon>Ecdysozoa</taxon>
        <taxon>Arthropoda</taxon>
        <taxon>Hexapoda</taxon>
        <taxon>Insecta</taxon>
        <taxon>Pterygota</taxon>
        <taxon>Neoptera</taxon>
        <taxon>Endopterygota</taxon>
        <taxon>Coleoptera</taxon>
        <taxon>Polyphaga</taxon>
        <taxon>Cucujiformia</taxon>
        <taxon>Chrysomeloidea</taxon>
        <taxon>Chrysomelidae</taxon>
        <taxon>Chrysomelinae</taxon>
        <taxon>Doryphorini</taxon>
        <taxon>Leptinotarsa</taxon>
    </lineage>
</organism>
<comment type="subcellular location">
    <subcellularLocation>
        <location evidence="1">Secreted</location>
    </subcellularLocation>
</comment>
<dbReference type="Gene3D" id="2.160.20.10">
    <property type="entry name" value="Single-stranded right-handed beta-helix, Pectin lyase-like"/>
    <property type="match status" value="1"/>
</dbReference>
<evidence type="ECO:0000256" key="2">
    <source>
        <dbReference type="ARBA" id="ARBA00008834"/>
    </source>
</evidence>
<keyword evidence="8" id="KW-1015">Disulfide bond</keyword>
<dbReference type="GO" id="GO:0071555">
    <property type="term" value="P:cell wall organization"/>
    <property type="evidence" value="ECO:0007669"/>
    <property type="project" value="UniProtKB-KW"/>
</dbReference>
<dbReference type="InterPro" id="IPR011050">
    <property type="entry name" value="Pectin_lyase_fold/virulence"/>
</dbReference>
<accession>E7CIZ5</accession>
<dbReference type="InterPro" id="IPR050434">
    <property type="entry name" value="Glycosyl_hydrlase_28"/>
</dbReference>
<dbReference type="GO" id="GO:0005576">
    <property type="term" value="C:extracellular region"/>
    <property type="evidence" value="ECO:0007669"/>
    <property type="project" value="UniProtKB-SubCell"/>
</dbReference>
<dbReference type="GO" id="GO:0004650">
    <property type="term" value="F:polygalacturonase activity"/>
    <property type="evidence" value="ECO:0007669"/>
    <property type="project" value="UniProtKB-EC"/>
</dbReference>
<feature type="signal peptide" evidence="14">
    <location>
        <begin position="1"/>
        <end position="21"/>
    </location>
</feature>
<dbReference type="PANTHER" id="PTHR31884:SF9">
    <property type="entry name" value="ENDOPOLYGALACTURONASE D-RELATED"/>
    <property type="match status" value="1"/>
</dbReference>
<comment type="catalytic activity">
    <reaction evidence="12">
        <text>(1,4-alpha-D-galacturonosyl)n+m + H2O = (1,4-alpha-D-galacturonosyl)n + (1,4-alpha-D-galacturonosyl)m.</text>
        <dbReference type="EC" id="3.2.1.15"/>
    </reaction>
</comment>
<reference evidence="15" key="1">
    <citation type="journal article" date="2010" name="PLoS ONE">
        <title>Diversity of beetle genes encoding novel plant cell wall degrading enzymes.</title>
        <authorList>
            <person name="Pauchet Y."/>
            <person name="Wilkinson P."/>
            <person name="Chauhan R."/>
            <person name="Ffrench-Constant R.H."/>
        </authorList>
    </citation>
    <scope>NUCLEOTIDE SEQUENCE</scope>
    <source>
        <tissue evidence="15">Midgut</tissue>
    </source>
</reference>
<protein>
    <recommendedName>
        <fullName evidence="3">endo-polygalacturonase</fullName>
        <ecNumber evidence="3">3.2.1.15</ecNumber>
    </recommendedName>
</protein>
<keyword evidence="6" id="KW-0677">Repeat</keyword>
<keyword evidence="4" id="KW-0964">Secreted</keyword>
<dbReference type="InterPro" id="IPR012334">
    <property type="entry name" value="Pectin_lyas_fold"/>
</dbReference>
<dbReference type="InterPro" id="IPR000743">
    <property type="entry name" value="Glyco_hydro_28"/>
</dbReference>
<keyword evidence="11" id="KW-0961">Cell wall biogenesis/degradation</keyword>
<dbReference type="OrthoDB" id="187139at2759"/>
<evidence type="ECO:0000256" key="6">
    <source>
        <dbReference type="ARBA" id="ARBA00022737"/>
    </source>
</evidence>
<dbReference type="GO" id="GO:0045490">
    <property type="term" value="P:pectin catabolic process"/>
    <property type="evidence" value="ECO:0007669"/>
    <property type="project" value="TreeGrafter"/>
</dbReference>
<evidence type="ECO:0000256" key="4">
    <source>
        <dbReference type="ARBA" id="ARBA00022525"/>
    </source>
</evidence>
<dbReference type="AlphaFoldDB" id="E7CIZ5"/>
<name>E7CIZ5_LEPDE</name>
<dbReference type="SUPFAM" id="SSF51126">
    <property type="entry name" value="Pectin lyase-like"/>
    <property type="match status" value="1"/>
</dbReference>
<keyword evidence="7 13" id="KW-0378">Hydrolase</keyword>
<keyword evidence="10 13" id="KW-0326">Glycosidase</keyword>
<proteinExistence type="evidence at transcript level"/>
<evidence type="ECO:0000256" key="3">
    <source>
        <dbReference type="ARBA" id="ARBA00012736"/>
    </source>
</evidence>
<evidence type="ECO:0000256" key="13">
    <source>
        <dbReference type="RuleBase" id="RU361169"/>
    </source>
</evidence>
<dbReference type="SMART" id="SM00710">
    <property type="entry name" value="PbH1"/>
    <property type="match status" value="6"/>
</dbReference>
<dbReference type="EMBL" id="HM175852">
    <property type="protein sequence ID" value="ADU33357.1"/>
    <property type="molecule type" value="mRNA"/>
</dbReference>
<feature type="chain" id="PRO_5003216341" description="endo-polygalacturonase" evidence="14">
    <location>
        <begin position="22"/>
        <end position="365"/>
    </location>
</feature>
<comment type="similarity">
    <text evidence="2 13">Belongs to the glycosyl hydrolase 28 family.</text>
</comment>
<evidence type="ECO:0000256" key="1">
    <source>
        <dbReference type="ARBA" id="ARBA00004613"/>
    </source>
</evidence>
<dbReference type="Pfam" id="PF00295">
    <property type="entry name" value="Glyco_hydro_28"/>
    <property type="match status" value="1"/>
</dbReference>
<evidence type="ECO:0000256" key="14">
    <source>
        <dbReference type="SAM" id="SignalP"/>
    </source>
</evidence>
<evidence type="ECO:0000256" key="11">
    <source>
        <dbReference type="ARBA" id="ARBA00023316"/>
    </source>
</evidence>
<evidence type="ECO:0000313" key="15">
    <source>
        <dbReference type="EMBL" id="ADU33357.1"/>
    </source>
</evidence>
<evidence type="ECO:0000256" key="9">
    <source>
        <dbReference type="ARBA" id="ARBA00023180"/>
    </source>
</evidence>
<evidence type="ECO:0000256" key="10">
    <source>
        <dbReference type="ARBA" id="ARBA00023295"/>
    </source>
</evidence>
<gene>
    <name evidence="15" type="primary">GH28Pect-3</name>
</gene>
<keyword evidence="9" id="KW-0325">Glycoprotein</keyword>
<sequence length="365" mass="40285">MIFLTEIIFVTTLLSGSFSLASSPGCTIRRYSDVPSVLSNCTTIIIDNLVFPAGITFELYLQKGTTVTFKGTTRFEYTPWSGPLIRVKGSNITIQGEPGSVLDGQGPLYWDGKGDKGPKKPQFIKIEANERSVMKNINILNCPHHCIYVGKSDGLTISDWVIDVSDGDKNNFTGHNTDGFDVSGANNLIIENTRVINQDDCIAIRYGTNITVRNMYCSGGHGLSLSVGFNKTSYPENVVSNVLIEDSTVVRSANAIHIKTHTDGWFGLINNITYRNIELIGITNFGINIQQDYANGEGTGTVRDNIPIRNINLSNIHGNMKGRKTRAFYIYCAKDACSDWKWVDMKIENASKSNSCNYSPPDYPC</sequence>
<evidence type="ECO:0000256" key="8">
    <source>
        <dbReference type="ARBA" id="ARBA00023157"/>
    </source>
</evidence>
<evidence type="ECO:0000256" key="12">
    <source>
        <dbReference type="ARBA" id="ARBA00034074"/>
    </source>
</evidence>
<dbReference type="InterPro" id="IPR006626">
    <property type="entry name" value="PbH1"/>
</dbReference>
<keyword evidence="5 14" id="KW-0732">Signal</keyword>